<dbReference type="EMBL" id="AFZC02000002">
    <property type="protein sequence ID" value="EHL09536.1"/>
    <property type="molecule type" value="Genomic_DNA"/>
</dbReference>
<protein>
    <recommendedName>
        <fullName evidence="3">Cupin 2 conserved barrel domain-containing protein</fullName>
    </recommendedName>
</protein>
<gene>
    <name evidence="1" type="ORF">HMPREF9625_01509</name>
</gene>
<dbReference type="InterPro" id="IPR011051">
    <property type="entry name" value="RmlC_Cupin_sf"/>
</dbReference>
<dbReference type="RefSeq" id="WP_009535355.1">
    <property type="nucleotide sequence ID" value="NZ_KE148312.1"/>
</dbReference>
<evidence type="ECO:0000313" key="1">
    <source>
        <dbReference type="EMBL" id="EHL09536.1"/>
    </source>
</evidence>
<dbReference type="CDD" id="cd02208">
    <property type="entry name" value="cupin_RmlC-like"/>
    <property type="match status" value="1"/>
</dbReference>
<reference evidence="1" key="1">
    <citation type="submission" date="2011-08" db="EMBL/GenBank/DDBJ databases">
        <authorList>
            <consortium name="The Broad Institute Genome Sequencing Platform"/>
            <person name="Earl A."/>
            <person name="Ward D."/>
            <person name="Feldgarden M."/>
            <person name="Gevers D."/>
            <person name="Sizova M."/>
            <person name="Hazen A."/>
            <person name="Epstein S."/>
            <person name="Young S.K."/>
            <person name="Zeng Q."/>
            <person name="Gargeya S."/>
            <person name="Fitzgerald M."/>
            <person name="Haas B."/>
            <person name="Abouelleil A."/>
            <person name="Alvarado L."/>
            <person name="Arachchi H.M."/>
            <person name="Berlin A."/>
            <person name="Brown A."/>
            <person name="Chapman S.B."/>
            <person name="Chen Z."/>
            <person name="Dunbar C."/>
            <person name="Freedman E."/>
            <person name="Gearin G."/>
            <person name="Gellesch M."/>
            <person name="Goldberg J."/>
            <person name="Griggs A."/>
            <person name="Gujja S."/>
            <person name="Heiman D."/>
            <person name="Howarth C."/>
            <person name="Larson L."/>
            <person name="Lui A."/>
            <person name="MacDonald P.J.P."/>
            <person name="Montmayeur A."/>
            <person name="Murphy C."/>
            <person name="Neiman D."/>
            <person name="Pearson M."/>
            <person name="Priest M."/>
            <person name="Roberts A."/>
            <person name="Saif S."/>
            <person name="Shea T."/>
            <person name="Shenoy N."/>
            <person name="Sisk P."/>
            <person name="Stolte C."/>
            <person name="Sykes S."/>
            <person name="Wortman J."/>
            <person name="Nusbaum C."/>
            <person name="Birren B."/>
        </authorList>
    </citation>
    <scope>NUCLEOTIDE SEQUENCE</scope>
    <source>
        <strain evidence="1">ACB1</strain>
    </source>
</reference>
<name>G9WQ76_9FIRM</name>
<evidence type="ECO:0008006" key="3">
    <source>
        <dbReference type="Google" id="ProtNLM"/>
    </source>
</evidence>
<dbReference type="Gene3D" id="2.60.120.10">
    <property type="entry name" value="Jelly Rolls"/>
    <property type="match status" value="1"/>
</dbReference>
<comment type="caution">
    <text evidence="1">The sequence shown here is derived from an EMBL/GenBank/DDBJ whole genome shotgun (WGS) entry which is preliminary data.</text>
</comment>
<reference evidence="1" key="2">
    <citation type="submission" date="2013-03" db="EMBL/GenBank/DDBJ databases">
        <title>The Genome Sequence of Oribacterium sp. ACB1.</title>
        <authorList>
            <consortium name="The Broad Institute Genomics Platform"/>
            <consortium name="The Broad Institute Genome Sequencing Center for Infectious Disease"/>
            <person name="Earl A."/>
            <person name="Ward D."/>
            <person name="Feldgarden M."/>
            <person name="Gevers D."/>
            <person name="Sizova M."/>
            <person name="Hazen A."/>
            <person name="Epstein S."/>
            <person name="Walker B."/>
            <person name="Young S."/>
            <person name="Zeng Q."/>
            <person name="Gargeya S."/>
            <person name="Fitzgerald M."/>
            <person name="Haas B."/>
            <person name="Abouelleil A."/>
            <person name="Allen A.W."/>
            <person name="Alvarado L."/>
            <person name="Arachchi H.M."/>
            <person name="Berlin A.M."/>
            <person name="Chapman S.B."/>
            <person name="Gainer-Dewar J."/>
            <person name="Goldberg J."/>
            <person name="Griggs A."/>
            <person name="Gujja S."/>
            <person name="Hansen M."/>
            <person name="Howarth C."/>
            <person name="Imamovic A."/>
            <person name="Ireland A."/>
            <person name="Larimer J."/>
            <person name="McCowan C."/>
            <person name="Murphy C."/>
            <person name="Pearson M."/>
            <person name="Poon T.W."/>
            <person name="Priest M."/>
            <person name="Roberts A."/>
            <person name="Saif S."/>
            <person name="Shea T."/>
            <person name="Sisk P."/>
            <person name="Sykes S."/>
            <person name="Wortman J."/>
            <person name="Nusbaum C."/>
            <person name="Birren B."/>
        </authorList>
    </citation>
    <scope>NUCLEOTIDE SEQUENCE [LARGE SCALE GENOMIC DNA]</scope>
    <source>
        <strain evidence="1">ACB1</strain>
    </source>
</reference>
<dbReference type="InterPro" id="IPR014710">
    <property type="entry name" value="RmlC-like_jellyroll"/>
</dbReference>
<accession>G9WQ76</accession>
<evidence type="ECO:0000313" key="2">
    <source>
        <dbReference type="Proteomes" id="UP000018461"/>
    </source>
</evidence>
<dbReference type="SUPFAM" id="SSF51182">
    <property type="entry name" value="RmlC-like cupins"/>
    <property type="match status" value="1"/>
</dbReference>
<dbReference type="PATRIC" id="fig|796943.3.peg.1974"/>
<dbReference type="AlphaFoldDB" id="G9WQ76"/>
<sequence>MRVEQLKNMKAGWFIGNFEPSLFKTNDCEVAVKTYKKGDKESKHYHKIATEYTVIIKGKVRMFDHIYEEGDIVVVEPGDATDFEALEDAMNVVVKMPGANNDKYLVEGVELC</sequence>
<dbReference type="Proteomes" id="UP000018461">
    <property type="component" value="Unassembled WGS sequence"/>
</dbReference>
<organism evidence="1 2">
    <name type="scientific">Oribacterium parvum ACB1</name>
    <dbReference type="NCBI Taxonomy" id="796943"/>
    <lineage>
        <taxon>Bacteria</taxon>
        <taxon>Bacillati</taxon>
        <taxon>Bacillota</taxon>
        <taxon>Clostridia</taxon>
        <taxon>Lachnospirales</taxon>
        <taxon>Lachnospiraceae</taxon>
        <taxon>Oribacterium</taxon>
    </lineage>
</organism>
<keyword evidence="2" id="KW-1185">Reference proteome</keyword>
<dbReference type="STRING" id="796943.HMPREF9625_01509"/>
<proteinExistence type="predicted"/>
<dbReference type="HOGENOM" id="CLU_2195935_0_0_9"/>